<dbReference type="EMBL" id="JAGYWB010000017">
    <property type="protein sequence ID" value="KAI0493684.1"/>
    <property type="molecule type" value="Genomic_DNA"/>
</dbReference>
<gene>
    <name evidence="1" type="ORF">KFK09_023807</name>
</gene>
<keyword evidence="2" id="KW-1185">Reference proteome</keyword>
<dbReference type="AlphaFoldDB" id="A0A8T3AC95"/>
<organism evidence="1 2">
    <name type="scientific">Dendrobium nobile</name>
    <name type="common">Orchid</name>
    <dbReference type="NCBI Taxonomy" id="94219"/>
    <lineage>
        <taxon>Eukaryota</taxon>
        <taxon>Viridiplantae</taxon>
        <taxon>Streptophyta</taxon>
        <taxon>Embryophyta</taxon>
        <taxon>Tracheophyta</taxon>
        <taxon>Spermatophyta</taxon>
        <taxon>Magnoliopsida</taxon>
        <taxon>Liliopsida</taxon>
        <taxon>Asparagales</taxon>
        <taxon>Orchidaceae</taxon>
        <taxon>Epidendroideae</taxon>
        <taxon>Malaxideae</taxon>
        <taxon>Dendrobiinae</taxon>
        <taxon>Dendrobium</taxon>
    </lineage>
</organism>
<comment type="caution">
    <text evidence="1">The sequence shown here is derived from an EMBL/GenBank/DDBJ whole genome shotgun (WGS) entry which is preliminary data.</text>
</comment>
<sequence>MVASWSFTPLRAALMDDGTQSVIKAIDDCLSHLAFHKEQLHHSPSTIFFKKISL</sequence>
<dbReference type="Proteomes" id="UP000829196">
    <property type="component" value="Unassembled WGS sequence"/>
</dbReference>
<protein>
    <submittedName>
        <fullName evidence="1">Uncharacterized protein</fullName>
    </submittedName>
</protein>
<evidence type="ECO:0000313" key="2">
    <source>
        <dbReference type="Proteomes" id="UP000829196"/>
    </source>
</evidence>
<name>A0A8T3AC95_DENNO</name>
<proteinExistence type="predicted"/>
<accession>A0A8T3AC95</accession>
<reference evidence="1" key="1">
    <citation type="journal article" date="2022" name="Front. Genet.">
        <title>Chromosome-Scale Assembly of the Dendrobium nobile Genome Provides Insights Into the Molecular Mechanism of the Biosynthesis of the Medicinal Active Ingredient of Dendrobium.</title>
        <authorList>
            <person name="Xu Q."/>
            <person name="Niu S.-C."/>
            <person name="Li K.-L."/>
            <person name="Zheng P.-J."/>
            <person name="Zhang X.-J."/>
            <person name="Jia Y."/>
            <person name="Liu Y."/>
            <person name="Niu Y.-X."/>
            <person name="Yu L.-H."/>
            <person name="Chen D.-F."/>
            <person name="Zhang G.-Q."/>
        </authorList>
    </citation>
    <scope>NUCLEOTIDE SEQUENCE</scope>
    <source>
        <tissue evidence="1">Leaf</tissue>
    </source>
</reference>
<evidence type="ECO:0000313" key="1">
    <source>
        <dbReference type="EMBL" id="KAI0493684.1"/>
    </source>
</evidence>